<evidence type="ECO:0000256" key="11">
    <source>
        <dbReference type="ARBA" id="ARBA00023180"/>
    </source>
</evidence>
<evidence type="ECO:0000256" key="5">
    <source>
        <dbReference type="ARBA" id="ARBA00022737"/>
    </source>
</evidence>
<dbReference type="InterPro" id="IPR011527">
    <property type="entry name" value="ABC1_TM_dom"/>
</dbReference>
<feature type="domain" description="ABC transporter" evidence="13">
    <location>
        <begin position="385"/>
        <end position="624"/>
    </location>
</feature>
<dbReference type="GO" id="GO:0005524">
    <property type="term" value="F:ATP binding"/>
    <property type="evidence" value="ECO:0007669"/>
    <property type="project" value="UniProtKB-KW"/>
</dbReference>
<dbReference type="GO" id="GO:0015421">
    <property type="term" value="F:ABC-type oligopeptide transporter activity"/>
    <property type="evidence" value="ECO:0007669"/>
    <property type="project" value="TreeGrafter"/>
</dbReference>
<dbReference type="PROSITE" id="PS00211">
    <property type="entry name" value="ABC_TRANSPORTER_1"/>
    <property type="match status" value="2"/>
</dbReference>
<evidence type="ECO:0000256" key="4">
    <source>
        <dbReference type="ARBA" id="ARBA00022692"/>
    </source>
</evidence>
<evidence type="ECO:0000256" key="9">
    <source>
        <dbReference type="ARBA" id="ARBA00022989"/>
    </source>
</evidence>
<keyword evidence="6" id="KW-0547">Nucleotide-binding</keyword>
<dbReference type="STRING" id="1314790.A0A1Y1Z088"/>
<dbReference type="OrthoDB" id="6500128at2759"/>
<evidence type="ECO:0000256" key="3">
    <source>
        <dbReference type="ARBA" id="ARBA00022448"/>
    </source>
</evidence>
<dbReference type="CDD" id="cd18577">
    <property type="entry name" value="ABC_6TM_Pgp_ABCB1_D1_like"/>
    <property type="match status" value="1"/>
</dbReference>
<evidence type="ECO:0000313" key="16">
    <source>
        <dbReference type="Proteomes" id="UP000193498"/>
    </source>
</evidence>
<dbReference type="InterPro" id="IPR017871">
    <property type="entry name" value="ABC_transporter-like_CS"/>
</dbReference>
<dbReference type="FunFam" id="3.40.50.300:FF:000205">
    <property type="entry name" value="ABC transporter B family member 4"/>
    <property type="match status" value="1"/>
</dbReference>
<comment type="caution">
    <text evidence="15">The sequence shown here is derived from an EMBL/GenBank/DDBJ whole genome shotgun (WGS) entry which is preliminary data.</text>
</comment>
<feature type="transmembrane region" description="Helical" evidence="12">
    <location>
        <begin position="689"/>
        <end position="713"/>
    </location>
</feature>
<evidence type="ECO:0000256" key="12">
    <source>
        <dbReference type="SAM" id="Phobius"/>
    </source>
</evidence>
<feature type="domain" description="ABC transporter" evidence="13">
    <location>
        <begin position="1015"/>
        <end position="1279"/>
    </location>
</feature>
<dbReference type="CDD" id="cd03249">
    <property type="entry name" value="ABC_MTABC3_MDL1_MDL2"/>
    <property type="match status" value="2"/>
</dbReference>
<feature type="transmembrane region" description="Helical" evidence="12">
    <location>
        <begin position="950"/>
        <end position="968"/>
    </location>
</feature>
<feature type="transmembrane region" description="Helical" evidence="12">
    <location>
        <begin position="283"/>
        <end position="304"/>
    </location>
</feature>
<feature type="transmembrane region" description="Helical" evidence="12">
    <location>
        <begin position="914"/>
        <end position="938"/>
    </location>
</feature>
<keyword evidence="7" id="KW-0067">ATP-binding</keyword>
<evidence type="ECO:0000256" key="8">
    <source>
        <dbReference type="ARBA" id="ARBA00022967"/>
    </source>
</evidence>
<evidence type="ECO:0000259" key="13">
    <source>
        <dbReference type="PROSITE" id="PS50893"/>
    </source>
</evidence>
<feature type="transmembrane region" description="Helical" evidence="12">
    <location>
        <begin position="53"/>
        <end position="77"/>
    </location>
</feature>
<feature type="transmembrane region" description="Helical" evidence="12">
    <location>
        <begin position="316"/>
        <end position="335"/>
    </location>
</feature>
<evidence type="ECO:0000256" key="6">
    <source>
        <dbReference type="ARBA" id="ARBA00022741"/>
    </source>
</evidence>
<dbReference type="CDD" id="cd18578">
    <property type="entry name" value="ABC_6TM_Pgp_ABCB1_D2_like"/>
    <property type="match status" value="1"/>
</dbReference>
<feature type="transmembrane region" description="Helical" evidence="12">
    <location>
        <begin position="836"/>
        <end position="855"/>
    </location>
</feature>
<feature type="domain" description="ABC transmembrane type-1" evidence="14">
    <location>
        <begin position="693"/>
        <end position="979"/>
    </location>
</feature>
<keyword evidence="8" id="KW-1278">Translocase</keyword>
<feature type="transmembrane region" description="Helical" evidence="12">
    <location>
        <begin position="811"/>
        <end position="830"/>
    </location>
</feature>
<proteinExistence type="inferred from homology"/>
<evidence type="ECO:0000256" key="1">
    <source>
        <dbReference type="ARBA" id="ARBA00004141"/>
    </source>
</evidence>
<keyword evidence="11" id="KW-0325">Glycoprotein</keyword>
<dbReference type="InParanoid" id="A0A1Y1Z088"/>
<reference evidence="15 16" key="1">
    <citation type="submission" date="2016-07" db="EMBL/GenBank/DDBJ databases">
        <title>Pervasive Adenine N6-methylation of Active Genes in Fungi.</title>
        <authorList>
            <consortium name="DOE Joint Genome Institute"/>
            <person name="Mondo S.J."/>
            <person name="Dannebaum R.O."/>
            <person name="Kuo R.C."/>
            <person name="Labutti K."/>
            <person name="Haridas S."/>
            <person name="Kuo A."/>
            <person name="Salamov A."/>
            <person name="Ahrendt S.R."/>
            <person name="Lipzen A."/>
            <person name="Sullivan W."/>
            <person name="Andreopoulos W.B."/>
            <person name="Clum A."/>
            <person name="Lindquist E."/>
            <person name="Daum C."/>
            <person name="Ramamoorthy G.K."/>
            <person name="Gryganskyi A."/>
            <person name="Culley D."/>
            <person name="Magnuson J.K."/>
            <person name="James T.Y."/>
            <person name="O'Malley M.A."/>
            <person name="Stajich J.E."/>
            <person name="Spatafora J.W."/>
            <person name="Visel A."/>
            <person name="Grigoriev I.V."/>
        </authorList>
    </citation>
    <scope>NUCLEOTIDE SEQUENCE [LARGE SCALE GENOMIC DNA]</scope>
    <source>
        <strain evidence="15 16">CBS 931.73</strain>
    </source>
</reference>
<keyword evidence="9 12" id="KW-1133">Transmembrane helix</keyword>
<organism evidence="15 16">
    <name type="scientific">Basidiobolus meristosporus CBS 931.73</name>
    <dbReference type="NCBI Taxonomy" id="1314790"/>
    <lineage>
        <taxon>Eukaryota</taxon>
        <taxon>Fungi</taxon>
        <taxon>Fungi incertae sedis</taxon>
        <taxon>Zoopagomycota</taxon>
        <taxon>Entomophthoromycotina</taxon>
        <taxon>Basidiobolomycetes</taxon>
        <taxon>Basidiobolales</taxon>
        <taxon>Basidiobolaceae</taxon>
        <taxon>Basidiobolus</taxon>
    </lineage>
</organism>
<comment type="subcellular location">
    <subcellularLocation>
        <location evidence="1">Membrane</location>
        <topology evidence="1">Multi-pass membrane protein</topology>
    </subcellularLocation>
</comment>
<feature type="domain" description="ABC transmembrane type-1" evidence="14">
    <location>
        <begin position="56"/>
        <end position="344"/>
    </location>
</feature>
<feature type="transmembrane region" description="Helical" evidence="12">
    <location>
        <begin position="202"/>
        <end position="222"/>
    </location>
</feature>
<protein>
    <submittedName>
        <fullName evidence="15">Multidrug resistance protein</fullName>
    </submittedName>
</protein>
<evidence type="ECO:0000256" key="2">
    <source>
        <dbReference type="ARBA" id="ARBA00007577"/>
    </source>
</evidence>
<dbReference type="Proteomes" id="UP000193498">
    <property type="component" value="Unassembled WGS sequence"/>
</dbReference>
<dbReference type="PANTHER" id="PTHR43394">
    <property type="entry name" value="ATP-DEPENDENT PERMEASE MDL1, MITOCHONDRIAL"/>
    <property type="match status" value="1"/>
</dbReference>
<accession>A0A1Y1Z088</accession>
<comment type="similarity">
    <text evidence="2">Belongs to the ABC transporter superfamily. ABCB family. Multidrug resistance exporter (TC 3.A.1.201) subfamily.</text>
</comment>
<dbReference type="InterPro" id="IPR003593">
    <property type="entry name" value="AAA+_ATPase"/>
</dbReference>
<dbReference type="FunFam" id="1.20.1560.10:FF:000018">
    <property type="entry name" value="ATP-binding cassette subfamily B member 11"/>
    <property type="match status" value="1"/>
</dbReference>
<dbReference type="PROSITE" id="PS50929">
    <property type="entry name" value="ABC_TM1F"/>
    <property type="match status" value="2"/>
</dbReference>
<keyword evidence="3" id="KW-0813">Transport</keyword>
<dbReference type="InterPro" id="IPR039421">
    <property type="entry name" value="Type_1_exporter"/>
</dbReference>
<keyword evidence="5" id="KW-0677">Repeat</keyword>
<dbReference type="SMART" id="SM00382">
    <property type="entry name" value="AAA"/>
    <property type="match status" value="2"/>
</dbReference>
<dbReference type="Pfam" id="PF00005">
    <property type="entry name" value="ABC_tran"/>
    <property type="match status" value="2"/>
</dbReference>
<dbReference type="GO" id="GO:0090374">
    <property type="term" value="P:oligopeptide export from mitochondrion"/>
    <property type="evidence" value="ECO:0007669"/>
    <property type="project" value="TreeGrafter"/>
</dbReference>
<evidence type="ECO:0000259" key="14">
    <source>
        <dbReference type="PROSITE" id="PS50929"/>
    </source>
</evidence>
<dbReference type="InterPro" id="IPR036640">
    <property type="entry name" value="ABC1_TM_sf"/>
</dbReference>
<dbReference type="InterPro" id="IPR003439">
    <property type="entry name" value="ABC_transporter-like_ATP-bd"/>
</dbReference>
<dbReference type="PANTHER" id="PTHR43394:SF27">
    <property type="entry name" value="ATP-DEPENDENT TRANSLOCASE ABCB1-LIKE"/>
    <property type="match status" value="1"/>
</dbReference>
<dbReference type="PROSITE" id="PS50893">
    <property type="entry name" value="ABC_TRANSPORTER_2"/>
    <property type="match status" value="2"/>
</dbReference>
<name>A0A1Y1Z088_9FUNG</name>
<feature type="transmembrane region" description="Helical" evidence="12">
    <location>
        <begin position="97"/>
        <end position="115"/>
    </location>
</feature>
<dbReference type="Gene3D" id="3.40.50.300">
    <property type="entry name" value="P-loop containing nucleotide triphosphate hydrolases"/>
    <property type="match status" value="2"/>
</dbReference>
<dbReference type="SUPFAM" id="SSF52540">
    <property type="entry name" value="P-loop containing nucleoside triphosphate hydrolases"/>
    <property type="match status" value="2"/>
</dbReference>
<sequence>MSEPNKPQTTSVPKPDIKYTSVEIAKTTEEAGGKGNHVSLFQLFRYSTITDRLLILLAVLCSVVHGAILPVLTLVFSDLTQVMMFFQPSQMDRYTSLVRQSVLALLFLALAKFGISYFQTALWTITGERQCARIRARYYAAILRQEISWYDFMSNRDLTSRISGDVHIIQEGISLKAGLLLQTLSTFFGGLILAFVRGWKMSLVLISALPLLVLVSTMKAHFVAQRTASGQDAYARAGGVAEEVLSSIKTVHALGSQKREILRYNLKLGLVEKAGIRRGIFDGLGVGLMMMVLLLTYALSFWYGSRLVLAGTMQPGQVMSVFLAIILGVLPIGTASPHISAISSAQGAAAKVYEIIERESKIDPTSKEGRRIGGSGSEKSLQGYIEFRNVDFAYPSRPGVPILNNFNLYIRPGQTVALVGSSGSGKSTCIQLLERFYDPAEGTIRIDGIDIKEFNVKDLRRNIGLVGQEPVLFGTTIYENIVWGSKNDEIPTREEVEQASRLANAHDFISALPNKYDTLVGEKGALLSGGQKQRIAIARALIKNPRILLLDEATSALDTESEGIVQDALDKAAEDRTTIVVAHRLSTVKNADLIVVMQQGVAVESGTHGELIAKGGVYAGLVRAQELRKLEDQIPQERNTGVGDDAIPREKVGHVDTKNANQPVQEAAASEAQGRLSFGYFLKLNRPEWYLLLLGTVGSAIDGMVSPLFSVIFSYLVKALSENGPQLKNDSNFWSLLLVILAVISLFSGFAKIAAFAIAGERLTRRLRSLSFAAYLRQEVAFFDDRRNCTGILNTKLSTEARTVQELTGRLAGTIMQAIFGLVTGMVIAFTTGWKLTLVVLACVPVLILVAVLQAKCLAGFNKKTKNAYEEGAQIASEGVRNMRTLASLAREETFYRIFEGRNSLAHKIAVRGALVSSLATAFSNGTLFLVYALAFWYGSQLVKASEYDVQMLMQVVFAVVLSATSVGEASSYIGNVSQAYVAANDILKLLNRTPKIDSSSSAGATCPSGYSGKVDIEHAYFEYPTRADVPILQGFDLSVLAGKNVALVGSSGSGKSTVVALVQRFYDVTTTRNLNQIHGCTHKSNSVNVEDIDVRDWNLNELRSHMATVGQEPVLFGCSIAENIAYGIINNLQTRDDGSLEISSELQSRIEEAARAANIHDFIASLPDGYNTNVGQKGAQLSGGQKQRVAIARAIIRNPTLLLLDEATSALDSESEKVVQAALDSASEGRTTITIAHRLSTIQNADVIVVVQKGTVIELGTHSELLAKRGFYHMLVNKQRLEEVN</sequence>
<dbReference type="Gene3D" id="1.20.1560.10">
    <property type="entry name" value="ABC transporter type 1, transmembrane domain"/>
    <property type="match status" value="1"/>
</dbReference>
<keyword evidence="10 12" id="KW-0472">Membrane</keyword>
<dbReference type="InterPro" id="IPR027417">
    <property type="entry name" value="P-loop_NTPase"/>
</dbReference>
<dbReference type="GO" id="GO:0016887">
    <property type="term" value="F:ATP hydrolysis activity"/>
    <property type="evidence" value="ECO:0007669"/>
    <property type="project" value="InterPro"/>
</dbReference>
<dbReference type="FunFam" id="3.40.50.300:FF:000479">
    <property type="entry name" value="Multidrug resistance protein 1A"/>
    <property type="match status" value="1"/>
</dbReference>
<gene>
    <name evidence="15" type="ORF">K493DRAFT_206721</name>
</gene>
<dbReference type="FunFam" id="1.20.1560.10:FF:000009">
    <property type="entry name" value="ABC transporter B family member 1"/>
    <property type="match status" value="1"/>
</dbReference>
<dbReference type="EMBL" id="MCFE01000043">
    <property type="protein sequence ID" value="ORY03698.1"/>
    <property type="molecule type" value="Genomic_DNA"/>
</dbReference>
<keyword evidence="16" id="KW-1185">Reference proteome</keyword>
<feature type="transmembrane region" description="Helical" evidence="12">
    <location>
        <begin position="733"/>
        <end position="759"/>
    </location>
</feature>
<keyword evidence="4 12" id="KW-0812">Transmembrane</keyword>
<evidence type="ECO:0000313" key="15">
    <source>
        <dbReference type="EMBL" id="ORY03698.1"/>
    </source>
</evidence>
<feature type="transmembrane region" description="Helical" evidence="12">
    <location>
        <begin position="177"/>
        <end position="196"/>
    </location>
</feature>
<dbReference type="SUPFAM" id="SSF90123">
    <property type="entry name" value="ABC transporter transmembrane region"/>
    <property type="match status" value="2"/>
</dbReference>
<dbReference type="Pfam" id="PF00664">
    <property type="entry name" value="ABC_membrane"/>
    <property type="match status" value="2"/>
</dbReference>
<dbReference type="GO" id="GO:0005743">
    <property type="term" value="C:mitochondrial inner membrane"/>
    <property type="evidence" value="ECO:0007669"/>
    <property type="project" value="TreeGrafter"/>
</dbReference>
<evidence type="ECO:0000256" key="10">
    <source>
        <dbReference type="ARBA" id="ARBA00023136"/>
    </source>
</evidence>
<evidence type="ECO:0000256" key="7">
    <source>
        <dbReference type="ARBA" id="ARBA00022840"/>
    </source>
</evidence>